<evidence type="ECO:0000313" key="1">
    <source>
        <dbReference type="EMBL" id="QTE22929.1"/>
    </source>
</evidence>
<keyword evidence="2" id="KW-1185">Reference proteome</keyword>
<dbReference type="RefSeq" id="WP_208078946.1">
    <property type="nucleotide sequence ID" value="NZ_CP071869.1"/>
</dbReference>
<organism evidence="1 2">
    <name type="scientific">Polaribacter cellanae</name>
    <dbReference type="NCBI Taxonomy" id="2818493"/>
    <lineage>
        <taxon>Bacteria</taxon>
        <taxon>Pseudomonadati</taxon>
        <taxon>Bacteroidota</taxon>
        <taxon>Flavobacteriia</taxon>
        <taxon>Flavobacteriales</taxon>
        <taxon>Flavobacteriaceae</taxon>
    </lineage>
</organism>
<dbReference type="Proteomes" id="UP000663920">
    <property type="component" value="Chromosome"/>
</dbReference>
<dbReference type="EMBL" id="CP071869">
    <property type="protein sequence ID" value="QTE22929.1"/>
    <property type="molecule type" value="Genomic_DNA"/>
</dbReference>
<protein>
    <recommendedName>
        <fullName evidence="3">Carboxypeptidase-like regulatory domain-containing protein</fullName>
    </recommendedName>
</protein>
<dbReference type="SUPFAM" id="SSF49464">
    <property type="entry name" value="Carboxypeptidase regulatory domain-like"/>
    <property type="match status" value="1"/>
</dbReference>
<dbReference type="AlphaFoldDB" id="A0A975CQD0"/>
<dbReference type="KEGG" id="pcea:J3359_01250"/>
<evidence type="ECO:0000313" key="2">
    <source>
        <dbReference type="Proteomes" id="UP000663920"/>
    </source>
</evidence>
<dbReference type="InterPro" id="IPR008969">
    <property type="entry name" value="CarboxyPept-like_regulatory"/>
</dbReference>
<proteinExistence type="predicted"/>
<name>A0A975CQD0_9FLAO</name>
<sequence length="259" mass="29825">MQKTLLFFLFITISYTTISQNKNRLVSGKVLLELVPVSDVHIVNLTNSIGTVSNEFGYFKIPVKIGDSLSFSHLNFTKKHLLITEKNISEENLEIKLTEKTVELKEITLQKPRSIFYVDKEILQPNAHVDAKSLNLPYANTKQQKDNSIVSLNSGVAFSVDNIINSLNGNNKRAKVLKKMSAKDQQLSKIRKYVTDDFFITDLQIRKENINLFLNYCLNKNILFVYKKRNKLQFIQFLINQSKKFSQKLTSDKNILSKN</sequence>
<gene>
    <name evidence="1" type="ORF">J3359_01250</name>
</gene>
<evidence type="ECO:0008006" key="3">
    <source>
        <dbReference type="Google" id="ProtNLM"/>
    </source>
</evidence>
<reference evidence="1 2" key="1">
    <citation type="submission" date="2021-03" db="EMBL/GenBank/DDBJ databases">
        <title>Complete genome of Polaribacter_sp.SM13.</title>
        <authorList>
            <person name="Jeong S.W."/>
            <person name="Bae J.W."/>
        </authorList>
    </citation>
    <scope>NUCLEOTIDE SEQUENCE [LARGE SCALE GENOMIC DNA]</scope>
    <source>
        <strain evidence="1 2">SM13</strain>
    </source>
</reference>
<accession>A0A975CQD0</accession>